<name>A0ABV7NEI8_9SPHN</name>
<keyword evidence="2" id="KW-1185">Reference proteome</keyword>
<organism evidence="1 2">
    <name type="scientific">Sphingobium rhizovicinum</name>
    <dbReference type="NCBI Taxonomy" id="432308"/>
    <lineage>
        <taxon>Bacteria</taxon>
        <taxon>Pseudomonadati</taxon>
        <taxon>Pseudomonadota</taxon>
        <taxon>Alphaproteobacteria</taxon>
        <taxon>Sphingomonadales</taxon>
        <taxon>Sphingomonadaceae</taxon>
        <taxon>Sphingobium</taxon>
    </lineage>
</organism>
<dbReference type="EMBL" id="JBHRVU010000004">
    <property type="protein sequence ID" value="MFC3441904.1"/>
    <property type="molecule type" value="Genomic_DNA"/>
</dbReference>
<evidence type="ECO:0000313" key="2">
    <source>
        <dbReference type="Proteomes" id="UP001595681"/>
    </source>
</evidence>
<proteinExistence type="predicted"/>
<evidence type="ECO:0000313" key="1">
    <source>
        <dbReference type="EMBL" id="MFC3441904.1"/>
    </source>
</evidence>
<dbReference type="Proteomes" id="UP001595681">
    <property type="component" value="Unassembled WGS sequence"/>
</dbReference>
<comment type="caution">
    <text evidence="1">The sequence shown here is derived from an EMBL/GenBank/DDBJ whole genome shotgun (WGS) entry which is preliminary data.</text>
</comment>
<gene>
    <name evidence="1" type="ORF">ACFOKF_12070</name>
</gene>
<sequence length="233" mass="25858">MRFAVLGNSHIGSIKRGWDIVSAQQPDHQMDFFGARRDGLKSLELDGNRLRPTDPDVLESIRFTSGGLDHIDLDAYDAFLLYGMEALPLFLDGRTFYSQQVMQATLADHVHPRVSYLTLKKLRDATSKPIYLGHNPMRGADQRNGVSQDISDYMRGIAFLNDALYGGFDAILLPQPPETIVNGRGSAMHYAQGAKALAIGTQRGGGDHVVTDLNHMNDAFGALWLEQFFARLH</sequence>
<reference evidence="2" key="1">
    <citation type="journal article" date="2019" name="Int. J. Syst. Evol. Microbiol.">
        <title>The Global Catalogue of Microorganisms (GCM) 10K type strain sequencing project: providing services to taxonomists for standard genome sequencing and annotation.</title>
        <authorList>
            <consortium name="The Broad Institute Genomics Platform"/>
            <consortium name="The Broad Institute Genome Sequencing Center for Infectious Disease"/>
            <person name="Wu L."/>
            <person name="Ma J."/>
        </authorList>
    </citation>
    <scope>NUCLEOTIDE SEQUENCE [LARGE SCALE GENOMIC DNA]</scope>
    <source>
        <strain evidence="2">CCM 7491</strain>
    </source>
</reference>
<accession>A0ABV7NEI8</accession>
<protein>
    <submittedName>
        <fullName evidence="1">Uncharacterized protein</fullName>
    </submittedName>
</protein>
<dbReference type="RefSeq" id="WP_380795908.1">
    <property type="nucleotide sequence ID" value="NZ_JBHRVU010000004.1"/>
</dbReference>